<keyword evidence="1" id="KW-0175">Coiled coil</keyword>
<dbReference type="Proteomes" id="UP001434883">
    <property type="component" value="Unassembled WGS sequence"/>
</dbReference>
<keyword evidence="4" id="KW-1185">Reference proteome</keyword>
<evidence type="ECO:0000313" key="4">
    <source>
        <dbReference type="Proteomes" id="UP001434883"/>
    </source>
</evidence>
<evidence type="ECO:0000256" key="1">
    <source>
        <dbReference type="SAM" id="Coils"/>
    </source>
</evidence>
<protein>
    <recommendedName>
        <fullName evidence="5">Bone marrow stromal antigen 2</fullName>
    </recommendedName>
</protein>
<accession>A0ABV0SCW9</accession>
<organism evidence="3 4">
    <name type="scientific">Xenoophorus captivus</name>
    <dbReference type="NCBI Taxonomy" id="1517983"/>
    <lineage>
        <taxon>Eukaryota</taxon>
        <taxon>Metazoa</taxon>
        <taxon>Chordata</taxon>
        <taxon>Craniata</taxon>
        <taxon>Vertebrata</taxon>
        <taxon>Euteleostomi</taxon>
        <taxon>Actinopterygii</taxon>
        <taxon>Neopterygii</taxon>
        <taxon>Teleostei</taxon>
        <taxon>Neoteleostei</taxon>
        <taxon>Acanthomorphata</taxon>
        <taxon>Ovalentaria</taxon>
        <taxon>Atherinomorphae</taxon>
        <taxon>Cyprinodontiformes</taxon>
        <taxon>Goodeidae</taxon>
        <taxon>Xenoophorus</taxon>
    </lineage>
</organism>
<feature type="transmembrane region" description="Helical" evidence="2">
    <location>
        <begin position="77"/>
        <end position="97"/>
    </location>
</feature>
<feature type="non-terminal residue" evidence="3">
    <location>
        <position position="1"/>
    </location>
</feature>
<keyword evidence="2" id="KW-0812">Transmembrane</keyword>
<reference evidence="3 4" key="1">
    <citation type="submission" date="2021-06" db="EMBL/GenBank/DDBJ databases">
        <authorList>
            <person name="Palmer J.M."/>
        </authorList>
    </citation>
    <scope>NUCLEOTIDE SEQUENCE [LARGE SCALE GENOMIC DNA]</scope>
    <source>
        <strain evidence="3 4">XC_2019</strain>
        <tissue evidence="3">Muscle</tissue>
    </source>
</reference>
<evidence type="ECO:0000313" key="3">
    <source>
        <dbReference type="EMBL" id="MEQ2217327.1"/>
    </source>
</evidence>
<name>A0ABV0SCW9_9TELE</name>
<dbReference type="EMBL" id="JAHRIN010075780">
    <property type="protein sequence ID" value="MEQ2217327.1"/>
    <property type="molecule type" value="Genomic_DNA"/>
</dbReference>
<evidence type="ECO:0008006" key="5">
    <source>
        <dbReference type="Google" id="ProtNLM"/>
    </source>
</evidence>
<gene>
    <name evidence="3" type="ORF">XENOCAPTIV_005517</name>
</gene>
<feature type="coiled-coil region" evidence="1">
    <location>
        <begin position="115"/>
        <end position="149"/>
    </location>
</feature>
<proteinExistence type="predicted"/>
<comment type="caution">
    <text evidence="3">The sequence shown here is derived from an EMBL/GenBank/DDBJ whole genome shotgun (WGS) entry which is preliminary data.</text>
</comment>
<keyword evidence="2" id="KW-1133">Transmembrane helix</keyword>
<sequence>LRLVWYNVAERLRQLLAAAQERLRAAALCLCFCLSLTQLNLRDSHRAAVDPHLLHLPSQVALMADDSKNSNKVLKGVTGLLVVWFIISIIIIVVWATSPDLKGSAQCRAELQDMATKLEGAKVQFSENKMALEEQVLEAREDQDRLKGKILLLVGHLNTTNTMLEECRQKNVSAGFTSTV</sequence>
<keyword evidence="2" id="KW-0472">Membrane</keyword>
<evidence type="ECO:0000256" key="2">
    <source>
        <dbReference type="SAM" id="Phobius"/>
    </source>
</evidence>